<reference evidence="1 2" key="1">
    <citation type="submission" date="2014-04" db="EMBL/GenBank/DDBJ databases">
        <authorList>
            <consortium name="DOE Joint Genome Institute"/>
            <person name="Kuo A."/>
            <person name="Kohler A."/>
            <person name="Jargeat P."/>
            <person name="Nagy L.G."/>
            <person name="Floudas D."/>
            <person name="Copeland A."/>
            <person name="Barry K.W."/>
            <person name="Cichocki N."/>
            <person name="Veneault-Fourrey C."/>
            <person name="LaButti K."/>
            <person name="Lindquist E.A."/>
            <person name="Lipzen A."/>
            <person name="Lundell T."/>
            <person name="Morin E."/>
            <person name="Murat C."/>
            <person name="Sun H."/>
            <person name="Tunlid A."/>
            <person name="Henrissat B."/>
            <person name="Grigoriev I.V."/>
            <person name="Hibbett D.S."/>
            <person name="Martin F."/>
            <person name="Nordberg H.P."/>
            <person name="Cantor M.N."/>
            <person name="Hua S.X."/>
        </authorList>
    </citation>
    <scope>NUCLEOTIDE SEQUENCE [LARGE SCALE GENOMIC DNA]</scope>
    <source>
        <strain evidence="1 2">Ve08.2h10</strain>
    </source>
</reference>
<keyword evidence="2" id="KW-1185">Reference proteome</keyword>
<evidence type="ECO:0000313" key="2">
    <source>
        <dbReference type="Proteomes" id="UP000054538"/>
    </source>
</evidence>
<sequence length="75" mass="8264">MDWHDRLASLGLCLSCGSTSPVDLEVLTGYCTRPSMFGAIPLHMLRPCSDCRSPVDVNLMCIQQKEGAKQSDYTI</sequence>
<reference evidence="2" key="2">
    <citation type="submission" date="2015-01" db="EMBL/GenBank/DDBJ databases">
        <title>Evolutionary Origins and Diversification of the Mycorrhizal Mutualists.</title>
        <authorList>
            <consortium name="DOE Joint Genome Institute"/>
            <consortium name="Mycorrhizal Genomics Consortium"/>
            <person name="Kohler A."/>
            <person name="Kuo A."/>
            <person name="Nagy L.G."/>
            <person name="Floudas D."/>
            <person name="Copeland A."/>
            <person name="Barry K.W."/>
            <person name="Cichocki N."/>
            <person name="Veneault-Fourrey C."/>
            <person name="LaButti K."/>
            <person name="Lindquist E.A."/>
            <person name="Lipzen A."/>
            <person name="Lundell T."/>
            <person name="Morin E."/>
            <person name="Murat C."/>
            <person name="Riley R."/>
            <person name="Ohm R."/>
            <person name="Sun H."/>
            <person name="Tunlid A."/>
            <person name="Henrissat B."/>
            <person name="Grigoriev I.V."/>
            <person name="Hibbett D.S."/>
            <person name="Martin F."/>
        </authorList>
    </citation>
    <scope>NUCLEOTIDE SEQUENCE [LARGE SCALE GENOMIC DNA]</scope>
    <source>
        <strain evidence="2">Ve08.2h10</strain>
    </source>
</reference>
<dbReference type="EMBL" id="KN824838">
    <property type="protein sequence ID" value="KIL00258.1"/>
    <property type="molecule type" value="Genomic_DNA"/>
</dbReference>
<organism evidence="1 2">
    <name type="scientific">Paxillus rubicundulus Ve08.2h10</name>
    <dbReference type="NCBI Taxonomy" id="930991"/>
    <lineage>
        <taxon>Eukaryota</taxon>
        <taxon>Fungi</taxon>
        <taxon>Dikarya</taxon>
        <taxon>Basidiomycota</taxon>
        <taxon>Agaricomycotina</taxon>
        <taxon>Agaricomycetes</taxon>
        <taxon>Agaricomycetidae</taxon>
        <taxon>Boletales</taxon>
        <taxon>Paxilineae</taxon>
        <taxon>Paxillaceae</taxon>
        <taxon>Paxillus</taxon>
    </lineage>
</organism>
<gene>
    <name evidence="1" type="ORF">PAXRUDRAFT_821875</name>
</gene>
<dbReference type="AlphaFoldDB" id="A0A0D0DN29"/>
<dbReference type="InParanoid" id="A0A0D0DN29"/>
<accession>A0A0D0DN29</accession>
<protein>
    <submittedName>
        <fullName evidence="1">Uncharacterized protein</fullName>
    </submittedName>
</protein>
<name>A0A0D0DN29_9AGAM</name>
<dbReference type="Proteomes" id="UP000054538">
    <property type="component" value="Unassembled WGS sequence"/>
</dbReference>
<evidence type="ECO:0000313" key="1">
    <source>
        <dbReference type="EMBL" id="KIL00258.1"/>
    </source>
</evidence>
<dbReference type="HOGENOM" id="CLU_2671764_0_0_1"/>
<proteinExistence type="predicted"/>